<dbReference type="InterPro" id="IPR051689">
    <property type="entry name" value="Sterol_desaturase/TMEM195"/>
</dbReference>
<keyword evidence="5" id="KW-0443">Lipid metabolism</keyword>
<evidence type="ECO:0000256" key="7">
    <source>
        <dbReference type="SAM" id="Phobius"/>
    </source>
</evidence>
<dbReference type="GO" id="GO:0008610">
    <property type="term" value="P:lipid biosynthetic process"/>
    <property type="evidence" value="ECO:0007669"/>
    <property type="project" value="InterPro"/>
</dbReference>
<evidence type="ECO:0000259" key="8">
    <source>
        <dbReference type="Pfam" id="PF04116"/>
    </source>
</evidence>
<dbReference type="Proteomes" id="UP001302429">
    <property type="component" value="Chromosome"/>
</dbReference>
<dbReference type="GO" id="GO:0005506">
    <property type="term" value="F:iron ion binding"/>
    <property type="evidence" value="ECO:0007669"/>
    <property type="project" value="InterPro"/>
</dbReference>
<dbReference type="PANTHER" id="PTHR21624:SF1">
    <property type="entry name" value="ALKYLGLYCEROL MONOOXYGENASE"/>
    <property type="match status" value="1"/>
</dbReference>
<dbReference type="GO" id="GO:0016020">
    <property type="term" value="C:membrane"/>
    <property type="evidence" value="ECO:0007669"/>
    <property type="project" value="GOC"/>
</dbReference>
<dbReference type="GO" id="GO:0006643">
    <property type="term" value="P:membrane lipid metabolic process"/>
    <property type="evidence" value="ECO:0007669"/>
    <property type="project" value="TreeGrafter"/>
</dbReference>
<sequence length="265" mass="30255">MIAADQPGLITCILAITALVLLLAERLIARRRLTDPLTKRWRTHLGFVVINLPIERGVQALMAILLYGGISALGSGQFGLLPFLGLPVWVEWLLAVLLLDLAVWVQHVVLHHVPWLWRLHKVHHADRDFDMTTALRFHPLEIGLSMAYKMLVAFLLGVPLGALILFELLLSLFPLFNHANITLPKTLDRALRWLVVTPDMHRIHHSTLPEETHSNYGFCFALWDRIFGTYIAEPRGGHKAMTIGLDEWQDDKPRRFGWSLKLPFR</sequence>
<feature type="transmembrane region" description="Helical" evidence="7">
    <location>
        <begin position="89"/>
        <end position="110"/>
    </location>
</feature>
<keyword evidence="2 7" id="KW-0812">Transmembrane</keyword>
<dbReference type="EC" id="1.-.-.-" evidence="9"/>
<name>A0AA97F692_9SPHN</name>
<evidence type="ECO:0000256" key="5">
    <source>
        <dbReference type="ARBA" id="ARBA00023098"/>
    </source>
</evidence>
<gene>
    <name evidence="9" type="ORF">RB602_00140</name>
</gene>
<evidence type="ECO:0000256" key="1">
    <source>
        <dbReference type="ARBA" id="ARBA00004127"/>
    </source>
</evidence>
<feature type="transmembrane region" description="Helical" evidence="7">
    <location>
        <begin position="6"/>
        <end position="24"/>
    </location>
</feature>
<accession>A0AA97F692</accession>
<dbReference type="RefSeq" id="WP_317081826.1">
    <property type="nucleotide sequence ID" value="NZ_CP136594.1"/>
</dbReference>
<keyword evidence="10" id="KW-1185">Reference proteome</keyword>
<dbReference type="KEGG" id="acoa:RB602_00140"/>
<evidence type="ECO:0000256" key="6">
    <source>
        <dbReference type="ARBA" id="ARBA00023136"/>
    </source>
</evidence>
<dbReference type="Pfam" id="PF04116">
    <property type="entry name" value="FA_hydroxylase"/>
    <property type="match status" value="1"/>
</dbReference>
<dbReference type="GO" id="GO:0012505">
    <property type="term" value="C:endomembrane system"/>
    <property type="evidence" value="ECO:0007669"/>
    <property type="project" value="UniProtKB-SubCell"/>
</dbReference>
<protein>
    <submittedName>
        <fullName evidence="9">Sterol desaturase family protein</fullName>
        <ecNumber evidence="9">1.-.-.-</ecNumber>
    </submittedName>
</protein>
<dbReference type="InterPro" id="IPR006694">
    <property type="entry name" value="Fatty_acid_hydroxylase"/>
</dbReference>
<proteinExistence type="predicted"/>
<dbReference type="AlphaFoldDB" id="A0AA97F692"/>
<dbReference type="PANTHER" id="PTHR21624">
    <property type="entry name" value="STEROL DESATURASE-RELATED PROTEIN"/>
    <property type="match status" value="1"/>
</dbReference>
<evidence type="ECO:0000256" key="2">
    <source>
        <dbReference type="ARBA" id="ARBA00022692"/>
    </source>
</evidence>
<comment type="subcellular location">
    <subcellularLocation>
        <location evidence="1">Endomembrane system</location>
        <topology evidence="1">Multi-pass membrane protein</topology>
    </subcellularLocation>
</comment>
<evidence type="ECO:0000256" key="3">
    <source>
        <dbReference type="ARBA" id="ARBA00022989"/>
    </source>
</evidence>
<feature type="transmembrane region" description="Helical" evidence="7">
    <location>
        <begin position="151"/>
        <end position="176"/>
    </location>
</feature>
<keyword evidence="4 9" id="KW-0560">Oxidoreductase</keyword>
<dbReference type="GO" id="GO:0050479">
    <property type="term" value="F:glyceryl-ether monooxygenase activity"/>
    <property type="evidence" value="ECO:0007669"/>
    <property type="project" value="TreeGrafter"/>
</dbReference>
<reference evidence="9 10" key="1">
    <citation type="submission" date="2023-10" db="EMBL/GenBank/DDBJ databases">
        <title>Complete genome sequence of a Sphingomonadaceae bacterium.</title>
        <authorList>
            <person name="Yan C."/>
        </authorList>
    </citation>
    <scope>NUCLEOTIDE SEQUENCE [LARGE SCALE GENOMIC DNA]</scope>
    <source>
        <strain evidence="9 10">SCSIO 66989</strain>
    </source>
</reference>
<keyword evidence="6 7" id="KW-0472">Membrane</keyword>
<dbReference type="EMBL" id="CP136594">
    <property type="protein sequence ID" value="WOE75164.1"/>
    <property type="molecule type" value="Genomic_DNA"/>
</dbReference>
<evidence type="ECO:0000313" key="9">
    <source>
        <dbReference type="EMBL" id="WOE75164.1"/>
    </source>
</evidence>
<evidence type="ECO:0000256" key="4">
    <source>
        <dbReference type="ARBA" id="ARBA00023002"/>
    </source>
</evidence>
<organism evidence="9 10">
    <name type="scientific">Alterisphingorhabdus coralli</name>
    <dbReference type="NCBI Taxonomy" id="3071408"/>
    <lineage>
        <taxon>Bacteria</taxon>
        <taxon>Pseudomonadati</taxon>
        <taxon>Pseudomonadota</taxon>
        <taxon>Alphaproteobacteria</taxon>
        <taxon>Sphingomonadales</taxon>
        <taxon>Sphingomonadaceae</taxon>
        <taxon>Alterisphingorhabdus (ex Yan et al. 2024)</taxon>
    </lineage>
</organism>
<feature type="domain" description="Fatty acid hydroxylase" evidence="8">
    <location>
        <begin position="92"/>
        <end position="229"/>
    </location>
</feature>
<keyword evidence="3 7" id="KW-1133">Transmembrane helix</keyword>
<evidence type="ECO:0000313" key="10">
    <source>
        <dbReference type="Proteomes" id="UP001302429"/>
    </source>
</evidence>